<sequence>MAVPRAKVALPPKHPPLPSSRQKMAKELLGNAMRESFSKAPFTSPVVDSKKAWGPLRGSADNPEMESSRRVSLGAGLLSSRPLSKSKGTPEHYASVDSSAENARPPGAWPLRTSASTEGSACDSKGPTGVFKRPTDSFAVIDTNIPAGGSIAHQTNLRKSQPEKIGPLKKCSSIKAGGSGKFAEGSKDPTGKAQSLECKDTWDVSAVSQGLGAQRNGLDKGSPPPDNDMDAQADENVSLRPSKSQDFASKEGLLAKFSHSGLSSSHHHPTGRAEALPKGPPTVSGAEDTWDFSEPPRPQQPDESPSPSMSPQGSSQNSHGSLELETRKDKPQNLEPQGESVASPLKSALSLISKSARKETSRMEQHQAESPVIGDPLLDPSLLGVPEGERQFPSRESGRDWGTPFSQVPGTCAADPYASMIRTMFGGPVCPGALGGESASLDWHSCCMCRGANVGVLDPFDPAGWNFHLSLAEQGEGQDYGQIDSDSACESDLEDYDNRWGMTSDDRRWGLVAYENRLRPPPPTVSAQYVPIRNNCLGISGPSYRSVYTRPKKYKMGNTYTRHYQLPTVASLLRARFPEFLRKRPIKIMTEGSGRSIQLDGSLQFEVQLETEGDNGESNTTHITLGGQLQPEDEQHAADKRTEMEERECDERSCRLAQHGLQHSHQCRLHRCASSWPHPASCRSMGAHMGHHPIQYGGAPHGLMLHSSAPFQIPLFGGGGPSSPFSPPGVHVPLHPVSCAHIGPPTATHMGAPRGTPNGGLQSYMTPFHGQTPVSLHGMASGWQPNVQTDNGAPGYLMLPVHRHAGSMGGPLGSSSPYWGSPMGAPSGCGGMPGPQGVFVPGHFASSPPGCPFVWNSPHSGLHRQHMQQMQQHGGPLHQGAPSGATGWWGTVGSRQCMMHSAPPAGLYNAHKQRQECESVDQKDGQGGSQQGGIPDSLTHPHLQEHAEAGEGVHGLPSRHLKGIAAGGSLGGGHWGWIDDEGQRPVPVCGGGYTEPPSEGLLAADAHRVKGVGYMEGPCGMKGVATGNLSVRVSPPVKGFL</sequence>
<feature type="compositionally biased region" description="Low complexity" evidence="1">
    <location>
        <begin position="342"/>
        <end position="354"/>
    </location>
</feature>
<feature type="compositionally biased region" description="Basic and acidic residues" evidence="1">
    <location>
        <begin position="356"/>
        <end position="367"/>
    </location>
</feature>
<name>A0A1D3DB03_9EIME</name>
<dbReference type="VEuPathDB" id="ToxoDB:cyc_03474"/>
<feature type="compositionally biased region" description="Low complexity" evidence="1">
    <location>
        <begin position="867"/>
        <end position="880"/>
    </location>
</feature>
<dbReference type="InParanoid" id="A0A1D3DB03"/>
<keyword evidence="3" id="KW-1185">Reference proteome</keyword>
<feature type="region of interest" description="Disordered" evidence="1">
    <location>
        <begin position="866"/>
        <end position="886"/>
    </location>
</feature>
<organism evidence="2 3">
    <name type="scientific">Cyclospora cayetanensis</name>
    <dbReference type="NCBI Taxonomy" id="88456"/>
    <lineage>
        <taxon>Eukaryota</taxon>
        <taxon>Sar</taxon>
        <taxon>Alveolata</taxon>
        <taxon>Apicomplexa</taxon>
        <taxon>Conoidasida</taxon>
        <taxon>Coccidia</taxon>
        <taxon>Eucoccidiorida</taxon>
        <taxon>Eimeriorina</taxon>
        <taxon>Eimeriidae</taxon>
        <taxon>Cyclospora</taxon>
    </lineage>
</organism>
<reference evidence="2 3" key="1">
    <citation type="journal article" date="2016" name="BMC Genomics">
        <title>Comparative genomics reveals Cyclospora cayetanensis possesses coccidia-like metabolism and invasion components but unique surface antigens.</title>
        <authorList>
            <person name="Liu S."/>
            <person name="Wang L."/>
            <person name="Zheng H."/>
            <person name="Xu Z."/>
            <person name="Roellig D.M."/>
            <person name="Li N."/>
            <person name="Frace M.A."/>
            <person name="Tang K."/>
            <person name="Arrowood M.J."/>
            <person name="Moss D.M."/>
            <person name="Zhang L."/>
            <person name="Feng Y."/>
            <person name="Xiao L."/>
        </authorList>
    </citation>
    <scope>NUCLEOTIDE SEQUENCE [LARGE SCALE GENOMIC DNA]</scope>
    <source>
        <strain evidence="2 3">CHN_HEN01</strain>
    </source>
</reference>
<accession>A0A1D3DB03</accession>
<gene>
    <name evidence="2" type="ORF">cyc_03474</name>
</gene>
<feature type="region of interest" description="Disordered" evidence="1">
    <location>
        <begin position="148"/>
        <end position="378"/>
    </location>
</feature>
<comment type="caution">
    <text evidence="2">The sequence shown here is derived from an EMBL/GenBank/DDBJ whole genome shotgun (WGS) entry which is preliminary data.</text>
</comment>
<feature type="compositionally biased region" description="Basic and acidic residues" evidence="1">
    <location>
        <begin position="322"/>
        <end position="332"/>
    </location>
</feature>
<proteinExistence type="predicted"/>
<feature type="compositionally biased region" description="Basic and acidic residues" evidence="1">
    <location>
        <begin position="388"/>
        <end position="399"/>
    </location>
</feature>
<evidence type="ECO:0000256" key="1">
    <source>
        <dbReference type="SAM" id="MobiDB-lite"/>
    </source>
</evidence>
<protein>
    <submittedName>
        <fullName evidence="2">Uncharacterized protein</fullName>
    </submittedName>
</protein>
<feature type="region of interest" description="Disordered" evidence="1">
    <location>
        <begin position="913"/>
        <end position="940"/>
    </location>
</feature>
<evidence type="ECO:0000313" key="3">
    <source>
        <dbReference type="Proteomes" id="UP000095192"/>
    </source>
</evidence>
<feature type="region of interest" description="Disordered" evidence="1">
    <location>
        <begin position="388"/>
        <end position="407"/>
    </location>
</feature>
<feature type="compositionally biased region" description="Low complexity" evidence="1">
    <location>
        <begin position="305"/>
        <end position="318"/>
    </location>
</feature>
<dbReference type="EMBL" id="JROU02000023">
    <property type="protein sequence ID" value="OEH80639.1"/>
    <property type="molecule type" value="Genomic_DNA"/>
</dbReference>
<evidence type="ECO:0000313" key="2">
    <source>
        <dbReference type="EMBL" id="OEH80639.1"/>
    </source>
</evidence>
<dbReference type="Proteomes" id="UP000095192">
    <property type="component" value="Unassembled WGS sequence"/>
</dbReference>
<feature type="region of interest" description="Disordered" evidence="1">
    <location>
        <begin position="1"/>
        <end position="134"/>
    </location>
</feature>
<feature type="compositionally biased region" description="Basic and acidic residues" evidence="1">
    <location>
        <begin position="913"/>
        <end position="924"/>
    </location>
</feature>
<dbReference type="AlphaFoldDB" id="A0A1D3DB03"/>